<dbReference type="GO" id="GO:0005509">
    <property type="term" value="F:calcium ion binding"/>
    <property type="evidence" value="ECO:0007669"/>
    <property type="project" value="InterPro"/>
</dbReference>
<keyword evidence="1" id="KW-0479">Metal-binding</keyword>
<keyword evidence="3" id="KW-0106">Calcium</keyword>
<dbReference type="SUPFAM" id="SSF47473">
    <property type="entry name" value="EF-hand"/>
    <property type="match status" value="2"/>
</dbReference>
<dbReference type="InterPro" id="IPR002048">
    <property type="entry name" value="EF_hand_dom"/>
</dbReference>
<evidence type="ECO:0000313" key="5">
    <source>
        <dbReference type="EMBL" id="GAQ80608.1"/>
    </source>
</evidence>
<organism evidence="5 6">
    <name type="scientific">Klebsormidium nitens</name>
    <name type="common">Green alga</name>
    <name type="synonym">Ulothrix nitens</name>
    <dbReference type="NCBI Taxonomy" id="105231"/>
    <lineage>
        <taxon>Eukaryota</taxon>
        <taxon>Viridiplantae</taxon>
        <taxon>Streptophyta</taxon>
        <taxon>Klebsormidiophyceae</taxon>
        <taxon>Klebsormidiales</taxon>
        <taxon>Klebsormidiaceae</taxon>
        <taxon>Klebsormidium</taxon>
    </lineage>
</organism>
<sequence length="467" mass="52076">MTARYQKQIAVPDGFPILLKDFAREVLRQQPENIYTFGAQHFQRLHAQQQAGATQSSDAAAAASNGRPDVSWLSASELEDLILSHFLKADSDRNGYLDPREFAAAMEQSGLFRSEAELLNVLAECDENEDGNIQYREFLPIMVQVIHGMRAKALLAASRNADEAQARSTVQTQLLHGMPRAELEAMMRGVFRAADVNGDRRLDRKEFKNCLRHADVGLTRQEINLLLAKADRNGDGSISYEEFLPLCFNILVERFSDELVREKQARSADDIEVLLVQAFAAEDRERTGLLLQRQIKGVLTDLSREGLGLTRMQVLTLMSEAEPDEEGYVNYRRFASGAAHMIHSLVDVSHQADRAAAIESLSRSAGVQQLRNLSRDAVRGILEEAFRAADEQGAGALERSEVIEVLQELASSQLGLTPRDVNCLMAALEENSEGAIEYEQLISFTFDVLQHLDREEYVQRVAAEAGK</sequence>
<dbReference type="PROSITE" id="PS00018">
    <property type="entry name" value="EF_HAND_1"/>
    <property type="match status" value="4"/>
</dbReference>
<dbReference type="EMBL" id="DF237007">
    <property type="protein sequence ID" value="GAQ80608.1"/>
    <property type="molecule type" value="Genomic_DNA"/>
</dbReference>
<feature type="domain" description="EF-hand" evidence="4">
    <location>
        <begin position="182"/>
        <end position="217"/>
    </location>
</feature>
<dbReference type="AlphaFoldDB" id="A0A1Y1HXM2"/>
<feature type="domain" description="EF-hand" evidence="4">
    <location>
        <begin position="113"/>
        <end position="148"/>
    </location>
</feature>
<reference evidence="5 6" key="1">
    <citation type="journal article" date="2014" name="Nat. Commun.">
        <title>Klebsormidium flaccidum genome reveals primary factors for plant terrestrial adaptation.</title>
        <authorList>
            <person name="Hori K."/>
            <person name="Maruyama F."/>
            <person name="Fujisawa T."/>
            <person name="Togashi T."/>
            <person name="Yamamoto N."/>
            <person name="Seo M."/>
            <person name="Sato S."/>
            <person name="Yamada T."/>
            <person name="Mori H."/>
            <person name="Tajima N."/>
            <person name="Moriyama T."/>
            <person name="Ikeuchi M."/>
            <person name="Watanabe M."/>
            <person name="Wada H."/>
            <person name="Kobayashi K."/>
            <person name="Saito M."/>
            <person name="Masuda T."/>
            <person name="Sasaki-Sekimoto Y."/>
            <person name="Mashiguchi K."/>
            <person name="Awai K."/>
            <person name="Shimojima M."/>
            <person name="Masuda S."/>
            <person name="Iwai M."/>
            <person name="Nobusawa T."/>
            <person name="Narise T."/>
            <person name="Kondo S."/>
            <person name="Saito H."/>
            <person name="Sato R."/>
            <person name="Murakawa M."/>
            <person name="Ihara Y."/>
            <person name="Oshima-Yamada Y."/>
            <person name="Ohtaka K."/>
            <person name="Satoh M."/>
            <person name="Sonobe K."/>
            <person name="Ishii M."/>
            <person name="Ohtani R."/>
            <person name="Kanamori-Sato M."/>
            <person name="Honoki R."/>
            <person name="Miyazaki D."/>
            <person name="Mochizuki H."/>
            <person name="Umetsu J."/>
            <person name="Higashi K."/>
            <person name="Shibata D."/>
            <person name="Kamiya Y."/>
            <person name="Sato N."/>
            <person name="Nakamura Y."/>
            <person name="Tabata S."/>
            <person name="Ida S."/>
            <person name="Kurokawa K."/>
            <person name="Ohta H."/>
        </authorList>
    </citation>
    <scope>NUCLEOTIDE SEQUENCE [LARGE SCALE GENOMIC DNA]</scope>
    <source>
        <strain evidence="5 6">NIES-2285</strain>
    </source>
</reference>
<protein>
    <submittedName>
        <fullName evidence="5">Troponin C</fullName>
    </submittedName>
</protein>
<dbReference type="CDD" id="cd22984">
    <property type="entry name" value="DD_CrRSP7-like"/>
    <property type="match status" value="1"/>
</dbReference>
<dbReference type="Pfam" id="PF13499">
    <property type="entry name" value="EF-hand_7"/>
    <property type="match status" value="1"/>
</dbReference>
<feature type="domain" description="EF-hand" evidence="4">
    <location>
        <begin position="377"/>
        <end position="412"/>
    </location>
</feature>
<dbReference type="OMA" id="NQHTFEQ"/>
<dbReference type="PANTHER" id="PTHR34524">
    <property type="entry name" value="CALCYPHOSIN"/>
    <property type="match status" value="1"/>
</dbReference>
<feature type="domain" description="EF-hand" evidence="4">
    <location>
        <begin position="218"/>
        <end position="253"/>
    </location>
</feature>
<dbReference type="SMART" id="SM00394">
    <property type="entry name" value="RIIa"/>
    <property type="match status" value="1"/>
</dbReference>
<evidence type="ECO:0000256" key="1">
    <source>
        <dbReference type="ARBA" id="ARBA00022723"/>
    </source>
</evidence>
<keyword evidence="6" id="KW-1185">Reference proteome</keyword>
<evidence type="ECO:0000256" key="3">
    <source>
        <dbReference type="ARBA" id="ARBA00022837"/>
    </source>
</evidence>
<proteinExistence type="predicted"/>
<dbReference type="PROSITE" id="PS50222">
    <property type="entry name" value="EF_HAND_2"/>
    <property type="match status" value="5"/>
</dbReference>
<dbReference type="InterPro" id="IPR051581">
    <property type="entry name" value="Ca-bind"/>
</dbReference>
<dbReference type="InterPro" id="IPR018247">
    <property type="entry name" value="EF_Hand_1_Ca_BS"/>
</dbReference>
<dbReference type="SUPFAM" id="SSF47391">
    <property type="entry name" value="Dimerization-anchoring domain of cAMP-dependent PK regulatory subunit"/>
    <property type="match status" value="1"/>
</dbReference>
<dbReference type="STRING" id="105231.A0A1Y1HXM2"/>
<accession>A0A1Y1HXM2</accession>
<dbReference type="Proteomes" id="UP000054558">
    <property type="component" value="Unassembled WGS sequence"/>
</dbReference>
<dbReference type="Gene3D" id="1.10.238.10">
    <property type="entry name" value="EF-hand"/>
    <property type="match status" value="3"/>
</dbReference>
<dbReference type="Gene3D" id="1.20.890.10">
    <property type="entry name" value="cAMP-dependent protein kinase regulatory subunit, dimerization-anchoring domain"/>
    <property type="match status" value="1"/>
</dbReference>
<evidence type="ECO:0000313" key="6">
    <source>
        <dbReference type="Proteomes" id="UP000054558"/>
    </source>
</evidence>
<dbReference type="InterPro" id="IPR011992">
    <property type="entry name" value="EF-hand-dom_pair"/>
</dbReference>
<feature type="domain" description="EF-hand" evidence="4">
    <location>
        <begin position="77"/>
        <end position="112"/>
    </location>
</feature>
<name>A0A1Y1HXM2_KLENI</name>
<evidence type="ECO:0000259" key="4">
    <source>
        <dbReference type="PROSITE" id="PS50222"/>
    </source>
</evidence>
<gene>
    <name evidence="5" type="ORF">KFL_000580020</name>
</gene>
<dbReference type="OrthoDB" id="26525at2759"/>
<keyword evidence="2" id="KW-0677">Repeat</keyword>
<dbReference type="PANTHER" id="PTHR34524:SF6">
    <property type="entry name" value="CALCYPHOSINE LIKE"/>
    <property type="match status" value="1"/>
</dbReference>
<evidence type="ECO:0000256" key="2">
    <source>
        <dbReference type="ARBA" id="ARBA00022737"/>
    </source>
</evidence>
<dbReference type="InterPro" id="IPR003117">
    <property type="entry name" value="cAMP_dep_PK_reg_su_I/II_a/b"/>
</dbReference>
<dbReference type="Pfam" id="PF02197">
    <property type="entry name" value="RIIa"/>
    <property type="match status" value="1"/>
</dbReference>
<dbReference type="SMART" id="SM00054">
    <property type="entry name" value="EFh"/>
    <property type="match status" value="5"/>
</dbReference>